<dbReference type="AlphaFoldDB" id="A0A8T0SMG7"/>
<feature type="region of interest" description="Disordered" evidence="1">
    <location>
        <begin position="84"/>
        <end position="106"/>
    </location>
</feature>
<evidence type="ECO:0000313" key="3">
    <source>
        <dbReference type="Proteomes" id="UP000823388"/>
    </source>
</evidence>
<dbReference type="EMBL" id="CM029045">
    <property type="protein sequence ID" value="KAG2597626.1"/>
    <property type="molecule type" value="Genomic_DNA"/>
</dbReference>
<sequence>MNKLPRFHSTVAGTPAVSEGELDRSGVGSMRRRVVPPTSFGGYMPNDVLNAEQFDMEEAYTGVMGSGTYFTDLVNGVQESHDLSPTAVTPIDHGPAASKGSQGRTKIFGDDEDKLLVLLG</sequence>
<protein>
    <submittedName>
        <fullName evidence="2">Uncharacterized protein</fullName>
    </submittedName>
</protein>
<feature type="region of interest" description="Disordered" evidence="1">
    <location>
        <begin position="1"/>
        <end position="29"/>
    </location>
</feature>
<evidence type="ECO:0000313" key="2">
    <source>
        <dbReference type="EMBL" id="KAG2597626.1"/>
    </source>
</evidence>
<keyword evidence="3" id="KW-1185">Reference proteome</keyword>
<reference evidence="2" key="1">
    <citation type="submission" date="2020-05" db="EMBL/GenBank/DDBJ databases">
        <title>WGS assembly of Panicum virgatum.</title>
        <authorList>
            <person name="Lovell J.T."/>
            <person name="Jenkins J."/>
            <person name="Shu S."/>
            <person name="Juenger T.E."/>
            <person name="Schmutz J."/>
        </authorList>
    </citation>
    <scope>NUCLEOTIDE SEQUENCE</scope>
    <source>
        <strain evidence="2">AP13</strain>
    </source>
</reference>
<name>A0A8T0SMG7_PANVG</name>
<dbReference type="Proteomes" id="UP000823388">
    <property type="component" value="Chromosome 5K"/>
</dbReference>
<proteinExistence type="predicted"/>
<comment type="caution">
    <text evidence="2">The sequence shown here is derived from an EMBL/GenBank/DDBJ whole genome shotgun (WGS) entry which is preliminary data.</text>
</comment>
<gene>
    <name evidence="2" type="ORF">PVAP13_5KG238814</name>
</gene>
<accession>A0A8T0SMG7</accession>
<evidence type="ECO:0000256" key="1">
    <source>
        <dbReference type="SAM" id="MobiDB-lite"/>
    </source>
</evidence>
<organism evidence="2 3">
    <name type="scientific">Panicum virgatum</name>
    <name type="common">Blackwell switchgrass</name>
    <dbReference type="NCBI Taxonomy" id="38727"/>
    <lineage>
        <taxon>Eukaryota</taxon>
        <taxon>Viridiplantae</taxon>
        <taxon>Streptophyta</taxon>
        <taxon>Embryophyta</taxon>
        <taxon>Tracheophyta</taxon>
        <taxon>Spermatophyta</taxon>
        <taxon>Magnoliopsida</taxon>
        <taxon>Liliopsida</taxon>
        <taxon>Poales</taxon>
        <taxon>Poaceae</taxon>
        <taxon>PACMAD clade</taxon>
        <taxon>Panicoideae</taxon>
        <taxon>Panicodae</taxon>
        <taxon>Paniceae</taxon>
        <taxon>Panicinae</taxon>
        <taxon>Panicum</taxon>
        <taxon>Panicum sect. Hiantes</taxon>
    </lineage>
</organism>